<sequence>GKGKADKNKQVMPYQPKPKPNPLKRNENPNKDQACHHCHVVGHWKRNCPIYLEELRANKKKFEPGAAVSGI</sequence>
<accession>A0A699WRM3</accession>
<dbReference type="GO" id="GO:0003676">
    <property type="term" value="F:nucleic acid binding"/>
    <property type="evidence" value="ECO:0007669"/>
    <property type="project" value="InterPro"/>
</dbReference>
<dbReference type="Gene3D" id="4.10.60.10">
    <property type="entry name" value="Zinc finger, CCHC-type"/>
    <property type="match status" value="1"/>
</dbReference>
<dbReference type="AlphaFoldDB" id="A0A699WRM3"/>
<feature type="non-terminal residue" evidence="2">
    <location>
        <position position="1"/>
    </location>
</feature>
<dbReference type="SUPFAM" id="SSF57756">
    <property type="entry name" value="Retrovirus zinc finger-like domains"/>
    <property type="match status" value="1"/>
</dbReference>
<reference evidence="2" key="1">
    <citation type="journal article" date="2019" name="Sci. Rep.">
        <title>Draft genome of Tanacetum cinerariifolium, the natural source of mosquito coil.</title>
        <authorList>
            <person name="Yamashiro T."/>
            <person name="Shiraishi A."/>
            <person name="Satake H."/>
            <person name="Nakayama K."/>
        </authorList>
    </citation>
    <scope>NUCLEOTIDE SEQUENCE</scope>
</reference>
<organism evidence="2">
    <name type="scientific">Tanacetum cinerariifolium</name>
    <name type="common">Dalmatian daisy</name>
    <name type="synonym">Chrysanthemum cinerariifolium</name>
    <dbReference type="NCBI Taxonomy" id="118510"/>
    <lineage>
        <taxon>Eukaryota</taxon>
        <taxon>Viridiplantae</taxon>
        <taxon>Streptophyta</taxon>
        <taxon>Embryophyta</taxon>
        <taxon>Tracheophyta</taxon>
        <taxon>Spermatophyta</taxon>
        <taxon>Magnoliopsida</taxon>
        <taxon>eudicotyledons</taxon>
        <taxon>Gunneridae</taxon>
        <taxon>Pentapetalae</taxon>
        <taxon>asterids</taxon>
        <taxon>campanulids</taxon>
        <taxon>Asterales</taxon>
        <taxon>Asteraceae</taxon>
        <taxon>Asteroideae</taxon>
        <taxon>Anthemideae</taxon>
        <taxon>Anthemidinae</taxon>
        <taxon>Tanacetum</taxon>
    </lineage>
</organism>
<protein>
    <submittedName>
        <fullName evidence="2">Zinc finger, CCHC-type</fullName>
    </submittedName>
</protein>
<evidence type="ECO:0000256" key="1">
    <source>
        <dbReference type="SAM" id="MobiDB-lite"/>
    </source>
</evidence>
<dbReference type="EMBL" id="BKCJ011731714">
    <property type="protein sequence ID" value="GFD48880.1"/>
    <property type="molecule type" value="Genomic_DNA"/>
</dbReference>
<gene>
    <name evidence="2" type="ORF">Tci_920849</name>
</gene>
<dbReference type="GO" id="GO:0008270">
    <property type="term" value="F:zinc ion binding"/>
    <property type="evidence" value="ECO:0007669"/>
    <property type="project" value="InterPro"/>
</dbReference>
<evidence type="ECO:0000313" key="2">
    <source>
        <dbReference type="EMBL" id="GFD48880.1"/>
    </source>
</evidence>
<dbReference type="InterPro" id="IPR036875">
    <property type="entry name" value="Znf_CCHC_sf"/>
</dbReference>
<feature type="compositionally biased region" description="Basic and acidic residues" evidence="1">
    <location>
        <begin position="24"/>
        <end position="33"/>
    </location>
</feature>
<name>A0A699WRM3_TANCI</name>
<feature type="region of interest" description="Disordered" evidence="1">
    <location>
        <begin position="1"/>
        <end position="33"/>
    </location>
</feature>
<comment type="caution">
    <text evidence="2">The sequence shown here is derived from an EMBL/GenBank/DDBJ whole genome shotgun (WGS) entry which is preliminary data.</text>
</comment>
<proteinExistence type="predicted"/>